<dbReference type="Gene3D" id="1.25.40.10">
    <property type="entry name" value="Tetratricopeptide repeat domain"/>
    <property type="match status" value="1"/>
</dbReference>
<dbReference type="InterPro" id="IPR011990">
    <property type="entry name" value="TPR-like_helical_dom_sf"/>
</dbReference>
<gene>
    <name evidence="1" type="ORF">UY74_C0073G0002</name>
</gene>
<dbReference type="Proteomes" id="UP000034445">
    <property type="component" value="Unassembled WGS sequence"/>
</dbReference>
<dbReference type="Gene3D" id="1.20.58.320">
    <property type="entry name" value="TPR-like"/>
    <property type="match status" value="1"/>
</dbReference>
<name>A0A0G1ZMY5_9BACT</name>
<comment type="caution">
    <text evidence="1">The sequence shown here is derived from an EMBL/GenBank/DDBJ whole genome shotgun (WGS) entry which is preliminary data.</text>
</comment>
<dbReference type="AlphaFoldDB" id="A0A0G1ZMY5"/>
<proteinExistence type="predicted"/>
<accession>A0A0G1ZMY5</accession>
<protein>
    <submittedName>
        <fullName evidence="1">SpoVR like protein family protein</fullName>
    </submittedName>
</protein>
<sequence>MEWQAVIKFWFKETKPEQRFKKSAAFDRELRKRFLDTYWAVARGEMADWRKNPKGRLAEIIVLDQFARNMFRGLPQTFAYDALALALAQEAIRSGAEKKLNAKERWFLYMPFMHSESKKIQKESLRLFKQLGNKQVLGYAKVHKKIVDRFGRYPHRNKTLGRKSAAAEVAFMRTHHGF</sequence>
<dbReference type="Pfam" id="PF06041">
    <property type="entry name" value="DUF924"/>
    <property type="match status" value="1"/>
</dbReference>
<evidence type="ECO:0000313" key="2">
    <source>
        <dbReference type="Proteomes" id="UP000034445"/>
    </source>
</evidence>
<evidence type="ECO:0000313" key="1">
    <source>
        <dbReference type="EMBL" id="KKW29487.1"/>
    </source>
</evidence>
<dbReference type="InterPro" id="IPR010323">
    <property type="entry name" value="DUF924"/>
</dbReference>
<dbReference type="EMBL" id="LCRF01000073">
    <property type="protein sequence ID" value="KKW29487.1"/>
    <property type="molecule type" value="Genomic_DNA"/>
</dbReference>
<dbReference type="SUPFAM" id="SSF48452">
    <property type="entry name" value="TPR-like"/>
    <property type="match status" value="1"/>
</dbReference>
<organism evidence="1 2">
    <name type="scientific">Candidatus Kaiserbacteria bacterium GW2011_GWC2_52_8b</name>
    <dbReference type="NCBI Taxonomy" id="1618676"/>
    <lineage>
        <taxon>Bacteria</taxon>
        <taxon>Candidatus Kaiseribacteriota</taxon>
    </lineage>
</organism>
<reference evidence="1 2" key="1">
    <citation type="journal article" date="2015" name="Nature">
        <title>rRNA introns, odd ribosomes, and small enigmatic genomes across a large radiation of phyla.</title>
        <authorList>
            <person name="Brown C.T."/>
            <person name="Hug L.A."/>
            <person name="Thomas B.C."/>
            <person name="Sharon I."/>
            <person name="Castelle C.J."/>
            <person name="Singh A."/>
            <person name="Wilkins M.J."/>
            <person name="Williams K.H."/>
            <person name="Banfield J.F."/>
        </authorList>
    </citation>
    <scope>NUCLEOTIDE SEQUENCE [LARGE SCALE GENOMIC DNA]</scope>
</reference>